<organism evidence="1 2">
    <name type="scientific">Haloferula sargassicola</name>
    <dbReference type="NCBI Taxonomy" id="490096"/>
    <lineage>
        <taxon>Bacteria</taxon>
        <taxon>Pseudomonadati</taxon>
        <taxon>Verrucomicrobiota</taxon>
        <taxon>Verrucomicrobiia</taxon>
        <taxon>Verrucomicrobiales</taxon>
        <taxon>Verrucomicrobiaceae</taxon>
        <taxon>Haloferula</taxon>
    </lineage>
</organism>
<dbReference type="Proteomes" id="UP001476282">
    <property type="component" value="Unassembled WGS sequence"/>
</dbReference>
<reference evidence="1 2" key="1">
    <citation type="submission" date="2024-02" db="EMBL/GenBank/DDBJ databases">
        <title>Haloferula sargassicola NBRC 104335.</title>
        <authorList>
            <person name="Ichikawa N."/>
            <person name="Katano-Makiyama Y."/>
            <person name="Hidaka K."/>
        </authorList>
    </citation>
    <scope>NUCLEOTIDE SEQUENCE [LARGE SCALE GENOMIC DNA]</scope>
    <source>
        <strain evidence="1 2">NBRC 104335</strain>
    </source>
</reference>
<comment type="caution">
    <text evidence="1">The sequence shown here is derived from an EMBL/GenBank/DDBJ whole genome shotgun (WGS) entry which is preliminary data.</text>
</comment>
<proteinExistence type="predicted"/>
<dbReference type="EMBL" id="BAABRI010000020">
    <property type="protein sequence ID" value="GAA5484061.1"/>
    <property type="molecule type" value="Genomic_DNA"/>
</dbReference>
<name>A0ABP9UR88_9BACT</name>
<accession>A0ABP9UR88</accession>
<gene>
    <name evidence="1" type="ORF">Hsar01_03300</name>
</gene>
<sequence length="367" mass="40288">MLESIHGEASWTLAHDRVKLAVSCRAGHLAPVEFQLGLRTVSPYALAPWSAAEADPSLPDLLKVLRGDFFCFPFGPQAEAPPHGASANHNWSLVDRGKDRLHLALDDPDSGGRVEKIVSLREGETAVYVEHRITGVEGRYSYGNHPILDFSQLSDGEGRVSLSPFRWASVYPGRFSDPSRLEAGALMPGGRFVDLREVPLAGGGTTDLTRYPAREGFDDLVMMVSSPNAEKQLFAWSAAVMDGYLWFSLKNPADFPATLLWISNGGRHAPPWNGRHLARMGIEEVCSHFSDGVDVSRGDLLAEESIPTTRWFDRDQEVQLRIVQGVAATAEKFGVVASIVPDGPQRVIISDDAGLTLRVPVDWRYVF</sequence>
<evidence type="ECO:0000313" key="1">
    <source>
        <dbReference type="EMBL" id="GAA5484061.1"/>
    </source>
</evidence>
<protein>
    <submittedName>
        <fullName evidence="1">Uncharacterized protein</fullName>
    </submittedName>
</protein>
<dbReference type="RefSeq" id="WP_353568160.1">
    <property type="nucleotide sequence ID" value="NZ_BAABRI010000020.1"/>
</dbReference>
<keyword evidence="2" id="KW-1185">Reference proteome</keyword>
<evidence type="ECO:0000313" key="2">
    <source>
        <dbReference type="Proteomes" id="UP001476282"/>
    </source>
</evidence>